<evidence type="ECO:0000256" key="3">
    <source>
        <dbReference type="ARBA" id="ARBA00022729"/>
    </source>
</evidence>
<dbReference type="InterPro" id="IPR051170">
    <property type="entry name" value="Neural/epithelial_adhesion"/>
</dbReference>
<dbReference type="PANTHER" id="PTHR12231">
    <property type="entry name" value="CTX-RELATED TYPE I TRANSMEMBRANE PROTEIN"/>
    <property type="match status" value="1"/>
</dbReference>
<evidence type="ECO:0000256" key="6">
    <source>
        <dbReference type="ARBA" id="ARBA00023157"/>
    </source>
</evidence>
<accession>A0AAV4SG35</accession>
<gene>
    <name evidence="11" type="primary">LAC_10</name>
    <name evidence="11" type="ORF">CDAR_29161</name>
</gene>
<evidence type="ECO:0000256" key="7">
    <source>
        <dbReference type="ARBA" id="ARBA00023180"/>
    </source>
</evidence>
<dbReference type="GO" id="GO:0005886">
    <property type="term" value="C:plasma membrane"/>
    <property type="evidence" value="ECO:0007669"/>
    <property type="project" value="UniProtKB-SubCell"/>
</dbReference>
<evidence type="ECO:0000256" key="4">
    <source>
        <dbReference type="ARBA" id="ARBA00022737"/>
    </source>
</evidence>
<dbReference type="SMART" id="SM00408">
    <property type="entry name" value="IGc2"/>
    <property type="match status" value="1"/>
</dbReference>
<dbReference type="Proteomes" id="UP001054837">
    <property type="component" value="Unassembled WGS sequence"/>
</dbReference>
<protein>
    <submittedName>
        <fullName evidence="11">Lachesin</fullName>
    </submittedName>
</protein>
<dbReference type="FunFam" id="2.60.40.10:FF:000328">
    <property type="entry name" value="CLUMA_CG000981, isoform A"/>
    <property type="match status" value="1"/>
</dbReference>
<keyword evidence="7" id="KW-0325">Glycoprotein</keyword>
<dbReference type="PROSITE" id="PS50835">
    <property type="entry name" value="IG_LIKE"/>
    <property type="match status" value="1"/>
</dbReference>
<name>A0AAV4SG35_9ARAC</name>
<dbReference type="InterPro" id="IPR036179">
    <property type="entry name" value="Ig-like_dom_sf"/>
</dbReference>
<organism evidence="11 12">
    <name type="scientific">Caerostris darwini</name>
    <dbReference type="NCBI Taxonomy" id="1538125"/>
    <lineage>
        <taxon>Eukaryota</taxon>
        <taxon>Metazoa</taxon>
        <taxon>Ecdysozoa</taxon>
        <taxon>Arthropoda</taxon>
        <taxon>Chelicerata</taxon>
        <taxon>Arachnida</taxon>
        <taxon>Araneae</taxon>
        <taxon>Araneomorphae</taxon>
        <taxon>Entelegynae</taxon>
        <taxon>Araneoidea</taxon>
        <taxon>Araneidae</taxon>
        <taxon>Caerostris</taxon>
    </lineage>
</organism>
<keyword evidence="4" id="KW-0677">Repeat</keyword>
<dbReference type="InterPro" id="IPR013783">
    <property type="entry name" value="Ig-like_fold"/>
</dbReference>
<comment type="subcellular location">
    <subcellularLocation>
        <location evidence="1">Cell membrane</location>
    </subcellularLocation>
</comment>
<keyword evidence="6" id="KW-1015">Disulfide bond</keyword>
<feature type="region of interest" description="Disordered" evidence="9">
    <location>
        <begin position="1"/>
        <end position="21"/>
    </location>
</feature>
<dbReference type="Gene3D" id="2.60.40.10">
    <property type="entry name" value="Immunoglobulins"/>
    <property type="match status" value="1"/>
</dbReference>
<sequence>MPGQHLSAEEENGQRAQKGANVEMQRSALAMRAPIMLRRGLSLRGRQTALAVANGRSSSAFSLSNASQCQVGRSFSPTILDTSTSSDTVIEERTKVSLRCEASGYPDPKVSWRREDGKEITLGIFGGRKYTALNVPGEYLNISQVYREDMAAYLCIASNGVAPSMS</sequence>
<dbReference type="AlphaFoldDB" id="A0AAV4SG35"/>
<keyword evidence="8" id="KW-0393">Immunoglobulin domain</keyword>
<comment type="caution">
    <text evidence="11">The sequence shown here is derived from an EMBL/GenBank/DDBJ whole genome shotgun (WGS) entry which is preliminary data.</text>
</comment>
<keyword evidence="5" id="KW-0472">Membrane</keyword>
<dbReference type="SUPFAM" id="SSF48726">
    <property type="entry name" value="Immunoglobulin"/>
    <property type="match status" value="1"/>
</dbReference>
<evidence type="ECO:0000313" key="12">
    <source>
        <dbReference type="Proteomes" id="UP001054837"/>
    </source>
</evidence>
<evidence type="ECO:0000256" key="1">
    <source>
        <dbReference type="ARBA" id="ARBA00004236"/>
    </source>
</evidence>
<reference evidence="11 12" key="1">
    <citation type="submission" date="2021-06" db="EMBL/GenBank/DDBJ databases">
        <title>Caerostris darwini draft genome.</title>
        <authorList>
            <person name="Kono N."/>
            <person name="Arakawa K."/>
        </authorList>
    </citation>
    <scope>NUCLEOTIDE SEQUENCE [LARGE SCALE GENOMIC DNA]</scope>
</reference>
<evidence type="ECO:0000256" key="9">
    <source>
        <dbReference type="SAM" id="MobiDB-lite"/>
    </source>
</evidence>
<evidence type="ECO:0000256" key="8">
    <source>
        <dbReference type="ARBA" id="ARBA00023319"/>
    </source>
</evidence>
<dbReference type="Pfam" id="PF13927">
    <property type="entry name" value="Ig_3"/>
    <property type="match status" value="1"/>
</dbReference>
<dbReference type="GO" id="GO:0043005">
    <property type="term" value="C:neuron projection"/>
    <property type="evidence" value="ECO:0007669"/>
    <property type="project" value="TreeGrafter"/>
</dbReference>
<dbReference type="InterPro" id="IPR007110">
    <property type="entry name" value="Ig-like_dom"/>
</dbReference>
<keyword evidence="2" id="KW-1003">Cell membrane</keyword>
<evidence type="ECO:0000313" key="11">
    <source>
        <dbReference type="EMBL" id="GIY30813.1"/>
    </source>
</evidence>
<feature type="domain" description="Ig-like" evidence="10">
    <location>
        <begin position="77"/>
        <end position="166"/>
    </location>
</feature>
<dbReference type="EMBL" id="BPLQ01007551">
    <property type="protein sequence ID" value="GIY30813.1"/>
    <property type="molecule type" value="Genomic_DNA"/>
</dbReference>
<keyword evidence="3" id="KW-0732">Signal</keyword>
<keyword evidence="12" id="KW-1185">Reference proteome</keyword>
<evidence type="ECO:0000256" key="2">
    <source>
        <dbReference type="ARBA" id="ARBA00022475"/>
    </source>
</evidence>
<dbReference type="PANTHER" id="PTHR12231:SF253">
    <property type="entry name" value="DPR-INTERACTING PROTEIN ETA, ISOFORM B-RELATED"/>
    <property type="match status" value="1"/>
</dbReference>
<proteinExistence type="predicted"/>
<evidence type="ECO:0000259" key="10">
    <source>
        <dbReference type="PROSITE" id="PS50835"/>
    </source>
</evidence>
<evidence type="ECO:0000256" key="5">
    <source>
        <dbReference type="ARBA" id="ARBA00023136"/>
    </source>
</evidence>
<dbReference type="InterPro" id="IPR003598">
    <property type="entry name" value="Ig_sub2"/>
</dbReference>